<sequence>MTEAKGSSHAEEGEQLRPYEDQICQRLIELTEQGLIQWSFLKHDSQSQPAIGGEFNYLGLELPRPTSTGFQKSKLSLTIRIPNHQRRIISREVDIHKETDLQDPLFRLYNLSKQSAAKLPLKTQKRPPLILDGRTAARILELLKTENSLSFTL</sequence>
<evidence type="ECO:0000313" key="1">
    <source>
        <dbReference type="EMBL" id="KKS04022.1"/>
    </source>
</evidence>
<organism evidence="1 2">
    <name type="scientific">Candidatus Curtissbacteria bacterium GW2011_GWA2_41_24</name>
    <dbReference type="NCBI Taxonomy" id="1618411"/>
    <lineage>
        <taxon>Bacteria</taxon>
        <taxon>Candidatus Curtissiibacteriota</taxon>
    </lineage>
</organism>
<proteinExistence type="predicted"/>
<name>A0A0G0VWD8_9BACT</name>
<gene>
    <name evidence="1" type="ORF">UU56_C0011G0016</name>
</gene>
<comment type="caution">
    <text evidence="1">The sequence shown here is derived from an EMBL/GenBank/DDBJ whole genome shotgun (WGS) entry which is preliminary data.</text>
</comment>
<accession>A0A0G0VWD8</accession>
<dbReference type="EMBL" id="LCBC01000011">
    <property type="protein sequence ID" value="KKS04022.1"/>
    <property type="molecule type" value="Genomic_DNA"/>
</dbReference>
<protein>
    <submittedName>
        <fullName evidence="1">Uncharacterized protein</fullName>
    </submittedName>
</protein>
<reference evidence="1 2" key="1">
    <citation type="journal article" date="2015" name="Nature">
        <title>rRNA introns, odd ribosomes, and small enigmatic genomes across a large radiation of phyla.</title>
        <authorList>
            <person name="Brown C.T."/>
            <person name="Hug L.A."/>
            <person name="Thomas B.C."/>
            <person name="Sharon I."/>
            <person name="Castelle C.J."/>
            <person name="Singh A."/>
            <person name="Wilkins M.J."/>
            <person name="Williams K.H."/>
            <person name="Banfield J.F."/>
        </authorList>
    </citation>
    <scope>NUCLEOTIDE SEQUENCE [LARGE SCALE GENOMIC DNA]</scope>
</reference>
<evidence type="ECO:0000313" key="2">
    <source>
        <dbReference type="Proteomes" id="UP000034493"/>
    </source>
</evidence>
<dbReference type="AlphaFoldDB" id="A0A0G0VWD8"/>
<dbReference type="Proteomes" id="UP000034493">
    <property type="component" value="Unassembled WGS sequence"/>
</dbReference>